<name>A0ABU8LD60_9MICO</name>
<sequence>MATSILTASLAVPIVLLLLHRNVDGRTGGGLLIALTEGVLVLIAAVFLVLPVAWLATGAASRQLAIVSFVVGLVGSLIVAIISAPAGAVFSIFLVVPAVTLAALLVGTFATRRPD</sequence>
<organism evidence="2 3">
    <name type="scientific">Microbacterium bandirmense</name>
    <dbReference type="NCBI Taxonomy" id="3122050"/>
    <lineage>
        <taxon>Bacteria</taxon>
        <taxon>Bacillati</taxon>
        <taxon>Actinomycetota</taxon>
        <taxon>Actinomycetes</taxon>
        <taxon>Micrococcales</taxon>
        <taxon>Microbacteriaceae</taxon>
        <taxon>Microbacterium</taxon>
    </lineage>
</organism>
<evidence type="ECO:0000313" key="3">
    <source>
        <dbReference type="Proteomes" id="UP001371224"/>
    </source>
</evidence>
<comment type="caution">
    <text evidence="2">The sequence shown here is derived from an EMBL/GenBank/DDBJ whole genome shotgun (WGS) entry which is preliminary data.</text>
</comment>
<evidence type="ECO:0000256" key="1">
    <source>
        <dbReference type="SAM" id="Phobius"/>
    </source>
</evidence>
<feature type="transmembrane region" description="Helical" evidence="1">
    <location>
        <begin position="88"/>
        <end position="110"/>
    </location>
</feature>
<feature type="transmembrane region" description="Helical" evidence="1">
    <location>
        <begin position="64"/>
        <end position="82"/>
    </location>
</feature>
<evidence type="ECO:0000313" key="2">
    <source>
        <dbReference type="EMBL" id="MEJ1088714.1"/>
    </source>
</evidence>
<keyword evidence="1" id="KW-1133">Transmembrane helix</keyword>
<keyword evidence="1" id="KW-0812">Transmembrane</keyword>
<dbReference type="RefSeq" id="WP_337332371.1">
    <property type="nucleotide sequence ID" value="NZ_JBBDGM010000007.1"/>
</dbReference>
<accession>A0ABU8LD60</accession>
<feature type="transmembrane region" description="Helical" evidence="1">
    <location>
        <begin position="31"/>
        <end position="57"/>
    </location>
</feature>
<keyword evidence="1" id="KW-0472">Membrane</keyword>
<dbReference type="EMBL" id="JBBDGM010000007">
    <property type="protein sequence ID" value="MEJ1088714.1"/>
    <property type="molecule type" value="Genomic_DNA"/>
</dbReference>
<gene>
    <name evidence="2" type="ORF">WDU99_10335</name>
</gene>
<proteinExistence type="predicted"/>
<dbReference type="Proteomes" id="UP001371224">
    <property type="component" value="Unassembled WGS sequence"/>
</dbReference>
<reference evidence="2 3" key="1">
    <citation type="submission" date="2024-02" db="EMBL/GenBank/DDBJ databases">
        <authorList>
            <person name="Saticioglu I.B."/>
        </authorList>
    </citation>
    <scope>NUCLEOTIDE SEQUENCE [LARGE SCALE GENOMIC DNA]</scope>
    <source>
        <strain evidence="2 3">Mu-80</strain>
    </source>
</reference>
<keyword evidence="3" id="KW-1185">Reference proteome</keyword>
<protein>
    <submittedName>
        <fullName evidence="2">Uncharacterized protein</fullName>
    </submittedName>
</protein>